<protein>
    <recommendedName>
        <fullName evidence="3">HTH cro/C1-type domain-containing protein</fullName>
    </recommendedName>
</protein>
<dbReference type="AlphaFoldDB" id="D5BXL0"/>
<dbReference type="GO" id="GO:0003677">
    <property type="term" value="F:DNA binding"/>
    <property type="evidence" value="ECO:0007669"/>
    <property type="project" value="InterPro"/>
</dbReference>
<reference evidence="2" key="1">
    <citation type="submission" date="2010-04" db="EMBL/GenBank/DDBJ databases">
        <title>Complete genome sequence of Nitrosococcus halophilus Nc4, a salt-adapted, aerobic obligate ammonia-oxidizing sulfur purple bacterium.</title>
        <authorList>
            <consortium name="US DOE Joint Genome Institute"/>
            <person name="Campbell M.A."/>
            <person name="Malfatti S.A."/>
            <person name="Chain P.S.G."/>
            <person name="Heidelberg J.F."/>
            <person name="Ward B.B."/>
            <person name="Klotz M.G."/>
        </authorList>
    </citation>
    <scope>NUCLEOTIDE SEQUENCE [LARGE SCALE GENOMIC DNA]</scope>
    <source>
        <strain evidence="2">Nc4</strain>
    </source>
</reference>
<gene>
    <name evidence="1" type="ordered locus">Nhal_0788</name>
</gene>
<evidence type="ECO:0008006" key="3">
    <source>
        <dbReference type="Google" id="ProtNLM"/>
    </source>
</evidence>
<dbReference type="OrthoDB" id="7025252at2"/>
<proteinExistence type="predicted"/>
<evidence type="ECO:0000313" key="1">
    <source>
        <dbReference type="EMBL" id="ADE13968.1"/>
    </source>
</evidence>
<accession>D5BXL0</accession>
<dbReference type="InterPro" id="IPR010982">
    <property type="entry name" value="Lambda_DNA-bd_dom_sf"/>
</dbReference>
<dbReference type="Proteomes" id="UP000001844">
    <property type="component" value="Chromosome"/>
</dbReference>
<dbReference type="HOGENOM" id="CLU_871065_0_0_6"/>
<keyword evidence="2" id="KW-1185">Reference proteome</keyword>
<sequence>MNIRKITPEKLTEELASLLHSLVRDLNDIYEPGAGRRLLGLPEDPESHELPSPSELDISHYEMTHIMQALYEYLDKNEWDTAGKTRHLLDYVTRARYFTILFRDGSPLGMNIEGPVHGYCKHIADTAFARWALEEDAGITIKDLALIADVTEKTIRMAANPKLPDPLKTTRSGGRTYIDQEEALRWLKKRPGFRETRYFDSAEEGEIPEFDSVQELGQFIAAQRNKLGLSLEQIAEKLEWSPEILAAFQALEKSSDEFDSDPIDSDELFFGLGKLLRLDANTFAINAYKVAIWHTFKCKFQQVQEKYGQKGNTNTEHRK</sequence>
<dbReference type="STRING" id="472759.Nhal_0788"/>
<evidence type="ECO:0000313" key="2">
    <source>
        <dbReference type="Proteomes" id="UP000001844"/>
    </source>
</evidence>
<organism evidence="1 2">
    <name type="scientific">Nitrosococcus halophilus (strain Nc4)</name>
    <dbReference type="NCBI Taxonomy" id="472759"/>
    <lineage>
        <taxon>Bacteria</taxon>
        <taxon>Pseudomonadati</taxon>
        <taxon>Pseudomonadota</taxon>
        <taxon>Gammaproteobacteria</taxon>
        <taxon>Chromatiales</taxon>
        <taxon>Chromatiaceae</taxon>
        <taxon>Nitrosococcus</taxon>
    </lineage>
</organism>
<dbReference type="RefSeq" id="WP_013031862.1">
    <property type="nucleotide sequence ID" value="NC_013960.1"/>
</dbReference>
<dbReference type="EMBL" id="CP001798">
    <property type="protein sequence ID" value="ADE13968.1"/>
    <property type="molecule type" value="Genomic_DNA"/>
</dbReference>
<dbReference type="Gene3D" id="1.10.260.40">
    <property type="entry name" value="lambda repressor-like DNA-binding domains"/>
    <property type="match status" value="1"/>
</dbReference>
<name>D5BXL0_NITHN</name>
<dbReference type="KEGG" id="nhl:Nhal_0788"/>
<dbReference type="eggNOG" id="COG1813">
    <property type="taxonomic scope" value="Bacteria"/>
</dbReference>